<evidence type="ECO:0000313" key="3">
    <source>
        <dbReference type="Proteomes" id="UP000018890"/>
    </source>
</evidence>
<name>W4Q7E0_9BACI</name>
<dbReference type="RefSeq" id="WP_034749116.1">
    <property type="nucleotide sequence ID" value="NZ_BAUT01000057.1"/>
</dbReference>
<dbReference type="STRING" id="1236970.JCM9140_3766"/>
<dbReference type="InterPro" id="IPR025139">
    <property type="entry name" value="DUF4062"/>
</dbReference>
<sequence length="403" mass="46734">MFQLINKTRIFISSAYENDLKEPRKIIKKQLEENGHEVPIFEDGDFGTWEKDTLKQCLDVVSVCDIFVLLINNKSGASSRLLDGNVTPTYLEYKAALQHNKHILVFVSPFVKHNFTLLRKEFDKLYKTYQETHHRIPNSPFDPLSEWINSELSQEGTFKDLLALTDPFVWAFLYEVYRNGNWVYDFNVARAEEQAKNISSMLSTTLRSVVGLVSEREQIEELKGQASYLLAYADYTLQLLEIRNDVSENGVETWSYFLEQGTRFLRGPLEIIQARDINPMAVNSSNGCFAASLYTIDKDSDRMLSLVGSTDAIDPDHFYNLDEKDVYVVEAYNNQVRLITFREEKQMLYVTEPLGNFVLCLHFKLNVPWNVNQVKAYEDEIQYAIIDQHEYFFDYFKGLILGG</sequence>
<dbReference type="Proteomes" id="UP000018890">
    <property type="component" value="Unassembled WGS sequence"/>
</dbReference>
<evidence type="ECO:0000313" key="2">
    <source>
        <dbReference type="EMBL" id="GAE27613.1"/>
    </source>
</evidence>
<accession>W4Q7E0</accession>
<dbReference type="Pfam" id="PF13271">
    <property type="entry name" value="DUF4062"/>
    <property type="match status" value="1"/>
</dbReference>
<protein>
    <recommendedName>
        <fullName evidence="1">DUF4062 domain-containing protein</fullName>
    </recommendedName>
</protein>
<proteinExistence type="predicted"/>
<gene>
    <name evidence="2" type="ORF">JCM9140_3766</name>
</gene>
<feature type="domain" description="DUF4062" evidence="1">
    <location>
        <begin position="9"/>
        <end position="96"/>
    </location>
</feature>
<organism evidence="2 3">
    <name type="scientific">Halalkalibacter wakoensis JCM 9140</name>
    <dbReference type="NCBI Taxonomy" id="1236970"/>
    <lineage>
        <taxon>Bacteria</taxon>
        <taxon>Bacillati</taxon>
        <taxon>Bacillota</taxon>
        <taxon>Bacilli</taxon>
        <taxon>Bacillales</taxon>
        <taxon>Bacillaceae</taxon>
        <taxon>Halalkalibacter</taxon>
    </lineage>
</organism>
<reference evidence="2" key="1">
    <citation type="journal article" date="2014" name="Genome Announc.">
        <title>Draft Genome Sequences of Three Alkaliphilic Bacillus Strains, Bacillus wakoensis JCM 9140T, Bacillus akibai JCM 9157T, and Bacillus hemicellulosilyticus JCM 9152T.</title>
        <authorList>
            <person name="Yuki M."/>
            <person name="Oshima K."/>
            <person name="Suda W."/>
            <person name="Oshida Y."/>
            <person name="Kitamura K."/>
            <person name="Iida T."/>
            <person name="Hattori M."/>
            <person name="Ohkuma M."/>
        </authorList>
    </citation>
    <scope>NUCLEOTIDE SEQUENCE [LARGE SCALE GENOMIC DNA]</scope>
    <source>
        <strain evidence="2">JCM 9140</strain>
    </source>
</reference>
<dbReference type="AlphaFoldDB" id="W4Q7E0"/>
<evidence type="ECO:0000259" key="1">
    <source>
        <dbReference type="Pfam" id="PF13271"/>
    </source>
</evidence>
<comment type="caution">
    <text evidence="2">The sequence shown here is derived from an EMBL/GenBank/DDBJ whole genome shotgun (WGS) entry which is preliminary data.</text>
</comment>
<dbReference type="EMBL" id="BAUT01000057">
    <property type="protein sequence ID" value="GAE27613.1"/>
    <property type="molecule type" value="Genomic_DNA"/>
</dbReference>
<keyword evidence="3" id="KW-1185">Reference proteome</keyword>